<dbReference type="GO" id="GO:0005886">
    <property type="term" value="C:plasma membrane"/>
    <property type="evidence" value="ECO:0007669"/>
    <property type="project" value="UniProtKB-SubCell"/>
</dbReference>
<dbReference type="PANTHER" id="PTHR30269:SF0">
    <property type="entry name" value="MEMBRANE TRANSPORTER PROTEIN YFCA-RELATED"/>
    <property type="match status" value="1"/>
</dbReference>
<dbReference type="KEGG" id="spsw:Sps_02862"/>
<comment type="similarity">
    <text evidence="2 8">Belongs to the 4-toluene sulfonate uptake permease (TSUP) (TC 2.A.102) family.</text>
</comment>
<reference evidence="9 10" key="1">
    <citation type="submission" date="2016-03" db="EMBL/GenBank/DDBJ databases">
        <title>Complete genome sequence of Shewanella psychrophila WP2, a deep sea bacterium isolated from west Pacific sediment.</title>
        <authorList>
            <person name="Xu G."/>
            <person name="Jian H."/>
        </authorList>
    </citation>
    <scope>NUCLEOTIDE SEQUENCE [LARGE SCALE GENOMIC DNA]</scope>
    <source>
        <strain evidence="9 10">WP2</strain>
    </source>
</reference>
<dbReference type="AlphaFoldDB" id="A0A1S6HR55"/>
<keyword evidence="4 8" id="KW-1003">Cell membrane</keyword>
<accession>A0A1S6HR55</accession>
<feature type="transmembrane region" description="Helical" evidence="8">
    <location>
        <begin position="104"/>
        <end position="123"/>
    </location>
</feature>
<dbReference type="RefSeq" id="WP_077753110.1">
    <property type="nucleotide sequence ID" value="NZ_CP014782.1"/>
</dbReference>
<gene>
    <name evidence="9" type="ORF">Sps_02862</name>
</gene>
<dbReference type="InterPro" id="IPR052017">
    <property type="entry name" value="TSUP"/>
</dbReference>
<keyword evidence="6 8" id="KW-1133">Transmembrane helix</keyword>
<name>A0A1S6HR55_9GAMM</name>
<sequence length="252" mass="26721">MDITLTHAILLLVTGFFAGIINTLAGGGSNLTLPALMVMGMPAEVANATNRVGVLMQSVVAVFGFKKHGKLDTDDKVPILIPTVIGGLLGAAGAAYAPSEWIKPLLLGTMLLMALVILVKPSMVAPEYGTPVNKVSQTPSSWWWLGIAGFYGGFVQAGVGFVLLAALAGSLRYDLVRANALKMLCTLVFTSVALVLFMIEGLIQWLPGMILAFGTMFGAHLAVKMAIKARPETLKWFLFVMTLVGCIAAYFS</sequence>
<feature type="transmembrane region" description="Helical" evidence="8">
    <location>
        <begin position="205"/>
        <end position="222"/>
    </location>
</feature>
<dbReference type="InterPro" id="IPR002781">
    <property type="entry name" value="TM_pro_TauE-like"/>
</dbReference>
<evidence type="ECO:0000256" key="5">
    <source>
        <dbReference type="ARBA" id="ARBA00022692"/>
    </source>
</evidence>
<feature type="transmembrane region" description="Helical" evidence="8">
    <location>
        <begin position="180"/>
        <end position="199"/>
    </location>
</feature>
<evidence type="ECO:0000256" key="6">
    <source>
        <dbReference type="ARBA" id="ARBA00022989"/>
    </source>
</evidence>
<keyword evidence="5 8" id="KW-0812">Transmembrane</keyword>
<proteinExistence type="inferred from homology"/>
<keyword evidence="10" id="KW-1185">Reference proteome</keyword>
<evidence type="ECO:0000256" key="2">
    <source>
        <dbReference type="ARBA" id="ARBA00009142"/>
    </source>
</evidence>
<evidence type="ECO:0000256" key="7">
    <source>
        <dbReference type="ARBA" id="ARBA00023136"/>
    </source>
</evidence>
<comment type="subcellular location">
    <subcellularLocation>
        <location evidence="1 8">Cell membrane</location>
        <topology evidence="1 8">Multi-pass membrane protein</topology>
    </subcellularLocation>
</comment>
<evidence type="ECO:0000256" key="1">
    <source>
        <dbReference type="ARBA" id="ARBA00004651"/>
    </source>
</evidence>
<dbReference type="PANTHER" id="PTHR30269">
    <property type="entry name" value="TRANSMEMBRANE PROTEIN YFCA"/>
    <property type="match status" value="1"/>
</dbReference>
<protein>
    <recommendedName>
        <fullName evidence="8">Probable membrane transporter protein</fullName>
    </recommendedName>
</protein>
<dbReference type="OrthoDB" id="9807082at2"/>
<feature type="transmembrane region" description="Helical" evidence="8">
    <location>
        <begin position="143"/>
        <end position="168"/>
    </location>
</feature>
<dbReference type="EMBL" id="CP014782">
    <property type="protein sequence ID" value="AQS38010.1"/>
    <property type="molecule type" value="Genomic_DNA"/>
</dbReference>
<evidence type="ECO:0000256" key="8">
    <source>
        <dbReference type="RuleBase" id="RU363041"/>
    </source>
</evidence>
<dbReference type="Pfam" id="PF01925">
    <property type="entry name" value="TauE"/>
    <property type="match status" value="1"/>
</dbReference>
<evidence type="ECO:0000256" key="4">
    <source>
        <dbReference type="ARBA" id="ARBA00022475"/>
    </source>
</evidence>
<keyword evidence="7 8" id="KW-0472">Membrane</keyword>
<keyword evidence="3" id="KW-0813">Transport</keyword>
<evidence type="ECO:0000313" key="9">
    <source>
        <dbReference type="EMBL" id="AQS38010.1"/>
    </source>
</evidence>
<feature type="transmembrane region" description="Helical" evidence="8">
    <location>
        <begin position="6"/>
        <end position="27"/>
    </location>
</feature>
<organism evidence="9 10">
    <name type="scientific">Shewanella psychrophila</name>
    <dbReference type="NCBI Taxonomy" id="225848"/>
    <lineage>
        <taxon>Bacteria</taxon>
        <taxon>Pseudomonadati</taxon>
        <taxon>Pseudomonadota</taxon>
        <taxon>Gammaproteobacteria</taxon>
        <taxon>Alteromonadales</taxon>
        <taxon>Shewanellaceae</taxon>
        <taxon>Shewanella</taxon>
    </lineage>
</organism>
<evidence type="ECO:0000313" key="10">
    <source>
        <dbReference type="Proteomes" id="UP000189545"/>
    </source>
</evidence>
<feature type="transmembrane region" description="Helical" evidence="8">
    <location>
        <begin position="77"/>
        <end position="97"/>
    </location>
</feature>
<dbReference type="Proteomes" id="UP000189545">
    <property type="component" value="Chromosome"/>
</dbReference>
<evidence type="ECO:0000256" key="3">
    <source>
        <dbReference type="ARBA" id="ARBA00022448"/>
    </source>
</evidence>
<feature type="transmembrane region" description="Helical" evidence="8">
    <location>
        <begin position="234"/>
        <end position="251"/>
    </location>
</feature>